<evidence type="ECO:0000313" key="10">
    <source>
        <dbReference type="EMBL" id="MBL7260250.1"/>
    </source>
</evidence>
<keyword evidence="3" id="KW-1003">Cell membrane</keyword>
<dbReference type="PANTHER" id="PTHR33406">
    <property type="entry name" value="MEMBRANE PROTEIN MJ1562-RELATED"/>
    <property type="match status" value="1"/>
</dbReference>
<organism evidence="10 11">
    <name type="scientific">Paractinoplanes lichenicola</name>
    <dbReference type="NCBI Taxonomy" id="2802976"/>
    <lineage>
        <taxon>Bacteria</taxon>
        <taxon>Bacillati</taxon>
        <taxon>Actinomycetota</taxon>
        <taxon>Actinomycetes</taxon>
        <taxon>Micromonosporales</taxon>
        <taxon>Micromonosporaceae</taxon>
        <taxon>Paractinoplanes</taxon>
    </lineage>
</organism>
<feature type="transmembrane region" description="Helical" evidence="8">
    <location>
        <begin position="522"/>
        <end position="545"/>
    </location>
</feature>
<name>A0ABS1W0I5_9ACTN</name>
<feature type="transmembrane region" description="Helical" evidence="8">
    <location>
        <begin position="368"/>
        <end position="386"/>
    </location>
</feature>
<feature type="transmembrane region" description="Helical" evidence="8">
    <location>
        <begin position="177"/>
        <end position="196"/>
    </location>
</feature>
<dbReference type="PANTHER" id="PTHR33406:SF11">
    <property type="entry name" value="MEMBRANE PROTEIN SCO6666-RELATED"/>
    <property type="match status" value="1"/>
</dbReference>
<evidence type="ECO:0000313" key="11">
    <source>
        <dbReference type="Proteomes" id="UP000598996"/>
    </source>
</evidence>
<evidence type="ECO:0000256" key="7">
    <source>
        <dbReference type="SAM" id="MobiDB-lite"/>
    </source>
</evidence>
<feature type="transmembrane region" description="Helical" evidence="8">
    <location>
        <begin position="230"/>
        <end position="253"/>
    </location>
</feature>
<evidence type="ECO:0000256" key="4">
    <source>
        <dbReference type="ARBA" id="ARBA00022692"/>
    </source>
</evidence>
<keyword evidence="6 8" id="KW-0472">Membrane</keyword>
<dbReference type="InterPro" id="IPR050545">
    <property type="entry name" value="Mycobact_MmpL"/>
</dbReference>
<dbReference type="Gene3D" id="1.20.1640.10">
    <property type="entry name" value="Multidrug efflux transporter AcrB transmembrane domain"/>
    <property type="match status" value="2"/>
</dbReference>
<dbReference type="Pfam" id="PF03176">
    <property type="entry name" value="MMPL"/>
    <property type="match status" value="2"/>
</dbReference>
<feature type="domain" description="Membrane transport protein MMPL" evidence="9">
    <location>
        <begin position="47"/>
        <end position="368"/>
    </location>
</feature>
<dbReference type="RefSeq" id="WP_202996972.1">
    <property type="nucleotide sequence ID" value="NZ_JAENHO010000013.1"/>
</dbReference>
<feature type="domain" description="Membrane transport protein MMPL" evidence="9">
    <location>
        <begin position="510"/>
        <end position="704"/>
    </location>
</feature>
<dbReference type="SUPFAM" id="SSF82866">
    <property type="entry name" value="Multidrug efflux transporter AcrB transmembrane domain"/>
    <property type="match status" value="2"/>
</dbReference>
<evidence type="ECO:0000256" key="1">
    <source>
        <dbReference type="ARBA" id="ARBA00004651"/>
    </source>
</evidence>
<evidence type="ECO:0000256" key="3">
    <source>
        <dbReference type="ARBA" id="ARBA00022475"/>
    </source>
</evidence>
<feature type="transmembrane region" description="Helical" evidence="8">
    <location>
        <begin position="203"/>
        <end position="224"/>
    </location>
</feature>
<sequence>MFTALGRLVVRRTKITLLVSLAVVLLTAILGSGAFTALKNGGFDDPSSDSARARVILEEELGAGSPNLLLVVTAQGGDIDAPEAAAAGRALSDALTATAGIDEVTSYWLLGSPPPLRSESGGSALVMARAGGSEAEVEATVARVQDSLEGDRGAVTVQVGGSAAVDAALGHGLEEDLLRAELIAIPLTLLLLLIVFRGVVAALLPLLVGGAAVFGAFFVLWAFAQFTDVSVFSVNLVTALGIGLAIDYSLLIVSRFREELAAGHEPRLATIRTVESAGRTVVFSGVTVAVALLSLIAFPMFFLRSFAYAGVGVVLVAILASVIILPAVLALLGHRVNAWRLPGMRRDAQGGSRRWAALAEGVLRRPGLVTGAAVAILLLLSAPVLGTKFGNPDARVLPADVAARQATEAAQRDFGYEALPVVVEGAQSRTDIEAYAAAASRVGDVTQVSTRYGSWTAGQRTAGPAPDAARYAAGTGEWLEVFPAVQPISGEAENVVRGLRAIEAPFAPLVGGSTAELVDTKAGIAAVAPWAALWIAVATFALLFLMFGSLLVPLKAILLNTLNLTAMLGVMVWIFQDGNLAGVLDFTSTGLTDVSMPLLMFAVAFGLSMDYEVFLLARMKEEYDRTGDNRAAIVAGIARTGPIVTAAALVLSITFFAFATAGVTFMKMFGLGLGLAVLIDAFLVRATLVPALMKMAGRANWWAPAWARKLHEKAGLDETGGALSTTAEREAREPQRVG</sequence>
<feature type="transmembrane region" description="Helical" evidence="8">
    <location>
        <begin position="15"/>
        <end position="38"/>
    </location>
</feature>
<keyword evidence="5 8" id="KW-1133">Transmembrane helix</keyword>
<comment type="caution">
    <text evidence="10">The sequence shown here is derived from an EMBL/GenBank/DDBJ whole genome shotgun (WGS) entry which is preliminary data.</text>
</comment>
<dbReference type="Proteomes" id="UP000598996">
    <property type="component" value="Unassembled WGS sequence"/>
</dbReference>
<comment type="subcellular location">
    <subcellularLocation>
        <location evidence="1">Cell membrane</location>
        <topology evidence="1">Multi-pass membrane protein</topology>
    </subcellularLocation>
</comment>
<evidence type="ECO:0000256" key="5">
    <source>
        <dbReference type="ARBA" id="ARBA00022989"/>
    </source>
</evidence>
<feature type="transmembrane region" description="Helical" evidence="8">
    <location>
        <begin position="637"/>
        <end position="659"/>
    </location>
</feature>
<evidence type="ECO:0000259" key="9">
    <source>
        <dbReference type="Pfam" id="PF03176"/>
    </source>
</evidence>
<feature type="transmembrane region" description="Helical" evidence="8">
    <location>
        <begin position="281"/>
        <end position="302"/>
    </location>
</feature>
<keyword evidence="11" id="KW-1185">Reference proteome</keyword>
<proteinExistence type="inferred from homology"/>
<evidence type="ECO:0000256" key="6">
    <source>
        <dbReference type="ARBA" id="ARBA00023136"/>
    </source>
</evidence>
<feature type="compositionally biased region" description="Basic and acidic residues" evidence="7">
    <location>
        <begin position="727"/>
        <end position="738"/>
    </location>
</feature>
<dbReference type="EMBL" id="JAENHO010000013">
    <property type="protein sequence ID" value="MBL7260250.1"/>
    <property type="molecule type" value="Genomic_DNA"/>
</dbReference>
<accession>A0ABS1W0I5</accession>
<feature type="transmembrane region" description="Helical" evidence="8">
    <location>
        <begin position="596"/>
        <end position="617"/>
    </location>
</feature>
<keyword evidence="4 8" id="KW-0812">Transmembrane</keyword>
<feature type="transmembrane region" description="Helical" evidence="8">
    <location>
        <begin position="665"/>
        <end position="688"/>
    </location>
</feature>
<evidence type="ECO:0000256" key="2">
    <source>
        <dbReference type="ARBA" id="ARBA00010157"/>
    </source>
</evidence>
<dbReference type="InterPro" id="IPR004869">
    <property type="entry name" value="MMPL_dom"/>
</dbReference>
<feature type="region of interest" description="Disordered" evidence="7">
    <location>
        <begin position="718"/>
        <end position="738"/>
    </location>
</feature>
<reference evidence="10 11" key="1">
    <citation type="submission" date="2021-01" db="EMBL/GenBank/DDBJ databases">
        <title>Actinoplanes sp. nov. LDG1-01 isolated from lichen.</title>
        <authorList>
            <person name="Saeng-In P."/>
            <person name="Phongsopitanun W."/>
            <person name="Kanchanasin P."/>
            <person name="Yuki M."/>
            <person name="Kudo T."/>
            <person name="Ohkuma M."/>
            <person name="Tanasupawat S."/>
        </authorList>
    </citation>
    <scope>NUCLEOTIDE SEQUENCE [LARGE SCALE GENOMIC DNA]</scope>
    <source>
        <strain evidence="10 11">LDG1-01</strain>
    </source>
</reference>
<feature type="transmembrane region" description="Helical" evidence="8">
    <location>
        <begin position="557"/>
        <end position="576"/>
    </location>
</feature>
<comment type="similarity">
    <text evidence="2">Belongs to the resistance-nodulation-cell division (RND) (TC 2.A.6) family. MmpL subfamily.</text>
</comment>
<gene>
    <name evidence="10" type="ORF">JKJ07_38715</name>
</gene>
<protein>
    <submittedName>
        <fullName evidence="10">MMPL family transporter</fullName>
    </submittedName>
</protein>
<evidence type="ECO:0000256" key="8">
    <source>
        <dbReference type="SAM" id="Phobius"/>
    </source>
</evidence>
<feature type="transmembrane region" description="Helical" evidence="8">
    <location>
        <begin position="308"/>
        <end position="332"/>
    </location>
</feature>